<evidence type="ECO:0000313" key="2">
    <source>
        <dbReference type="EMBL" id="KZV56898.1"/>
    </source>
</evidence>
<evidence type="ECO:0000313" key="3">
    <source>
        <dbReference type="Proteomes" id="UP000250235"/>
    </source>
</evidence>
<sequence length="256" mass="28001">MASSLINNAIQIYSDPVYGMADEGMGKAVEISEEVFAGSFEFPIEGLAEMTDVRTDLVFDERSAFSMGGHGDSCFETSPRVCGADLDLGESKEFPPIKILTAKTVGTYVAKNNNITVEEVVDEPVVKKAAPKRRPAPAVGDLVAKQKRTTLGRAAPVEKDLVIVPVVQNPEPISVVPAVIAETAQIEIREPDSEETVVMKTAEIEPLVETESRIDVSSITNYDEEEPLVETEKEEEKEKEKEIEPVVDKGMILEDY</sequence>
<feature type="compositionally biased region" description="Basic and acidic residues" evidence="1">
    <location>
        <begin position="230"/>
        <end position="247"/>
    </location>
</feature>
<proteinExistence type="predicted"/>
<name>A0A2Z7DHK9_9LAMI</name>
<protein>
    <submittedName>
        <fullName evidence="2">Uncharacterized protein</fullName>
    </submittedName>
</protein>
<reference evidence="2 3" key="1">
    <citation type="journal article" date="2015" name="Proc. Natl. Acad. Sci. U.S.A.">
        <title>The resurrection genome of Boea hygrometrica: A blueprint for survival of dehydration.</title>
        <authorList>
            <person name="Xiao L."/>
            <person name="Yang G."/>
            <person name="Zhang L."/>
            <person name="Yang X."/>
            <person name="Zhao S."/>
            <person name="Ji Z."/>
            <person name="Zhou Q."/>
            <person name="Hu M."/>
            <person name="Wang Y."/>
            <person name="Chen M."/>
            <person name="Xu Y."/>
            <person name="Jin H."/>
            <person name="Xiao X."/>
            <person name="Hu G."/>
            <person name="Bao F."/>
            <person name="Hu Y."/>
            <person name="Wan P."/>
            <person name="Li L."/>
            <person name="Deng X."/>
            <person name="Kuang T."/>
            <person name="Xiang C."/>
            <person name="Zhu J.K."/>
            <person name="Oliver M.J."/>
            <person name="He Y."/>
        </authorList>
    </citation>
    <scope>NUCLEOTIDE SEQUENCE [LARGE SCALE GENOMIC DNA]</scope>
    <source>
        <strain evidence="3">cv. XS01</strain>
    </source>
</reference>
<gene>
    <name evidence="2" type="ORF">F511_32871</name>
</gene>
<keyword evidence="3" id="KW-1185">Reference proteome</keyword>
<accession>A0A2Z7DHK9</accession>
<organism evidence="2 3">
    <name type="scientific">Dorcoceras hygrometricum</name>
    <dbReference type="NCBI Taxonomy" id="472368"/>
    <lineage>
        <taxon>Eukaryota</taxon>
        <taxon>Viridiplantae</taxon>
        <taxon>Streptophyta</taxon>
        <taxon>Embryophyta</taxon>
        <taxon>Tracheophyta</taxon>
        <taxon>Spermatophyta</taxon>
        <taxon>Magnoliopsida</taxon>
        <taxon>eudicotyledons</taxon>
        <taxon>Gunneridae</taxon>
        <taxon>Pentapetalae</taxon>
        <taxon>asterids</taxon>
        <taxon>lamiids</taxon>
        <taxon>Lamiales</taxon>
        <taxon>Gesneriaceae</taxon>
        <taxon>Didymocarpoideae</taxon>
        <taxon>Trichosporeae</taxon>
        <taxon>Loxocarpinae</taxon>
        <taxon>Dorcoceras</taxon>
    </lineage>
</organism>
<dbReference type="Proteomes" id="UP000250235">
    <property type="component" value="Unassembled WGS sequence"/>
</dbReference>
<dbReference type="EMBL" id="KQ987752">
    <property type="protein sequence ID" value="KZV56898.1"/>
    <property type="molecule type" value="Genomic_DNA"/>
</dbReference>
<feature type="region of interest" description="Disordered" evidence="1">
    <location>
        <begin position="215"/>
        <end position="256"/>
    </location>
</feature>
<dbReference type="AlphaFoldDB" id="A0A2Z7DHK9"/>
<evidence type="ECO:0000256" key="1">
    <source>
        <dbReference type="SAM" id="MobiDB-lite"/>
    </source>
</evidence>